<dbReference type="Proteomes" id="UP000053259">
    <property type="component" value="Unassembled WGS sequence"/>
</dbReference>
<dbReference type="InParanoid" id="A0A0D1ZYS1"/>
<dbReference type="RefSeq" id="XP_016209432.1">
    <property type="nucleotide sequence ID" value="XM_016362692.1"/>
</dbReference>
<evidence type="ECO:0000313" key="5">
    <source>
        <dbReference type="Proteomes" id="UP000053259"/>
    </source>
</evidence>
<evidence type="ECO:0000256" key="1">
    <source>
        <dbReference type="ARBA" id="ARBA00006623"/>
    </source>
</evidence>
<feature type="domain" description="Hikeshi-like N-terminal" evidence="2">
    <location>
        <begin position="5"/>
        <end position="135"/>
    </location>
</feature>
<gene>
    <name evidence="4" type="ORF">PV09_08740</name>
</gene>
<comment type="similarity">
    <text evidence="1">Belongs to the OPI10 family.</text>
</comment>
<dbReference type="PANTHER" id="PTHR12925:SF0">
    <property type="entry name" value="PROTEIN HIKESHI"/>
    <property type="match status" value="1"/>
</dbReference>
<evidence type="ECO:0000259" key="2">
    <source>
        <dbReference type="Pfam" id="PF05603"/>
    </source>
</evidence>
<sequence length="216" mass="22798">MFGVIVSGRPVLTAFEKISDTQIKFSIPSHPPFNHLVVFTLPGASLPVDAAAACYLQIAPSADFKLLGALSNDKQSAIFKIRNTAVGTAMHGIGVVDEDVMTDGGAPGSNDAITLGISLEPIAQVEANLAAAKAAQGGTTTGQELVRAGTPIAAPRQTINTKLLAQRIIQNAFNFLSSFSSGGSNDAVPLKSFEEWWKKFEKKIDLDPGFLERETG</sequence>
<dbReference type="Pfam" id="PF05603">
    <property type="entry name" value="Hikeshi-like_N"/>
    <property type="match status" value="1"/>
</dbReference>
<organism evidence="4 5">
    <name type="scientific">Verruconis gallopava</name>
    <dbReference type="NCBI Taxonomy" id="253628"/>
    <lineage>
        <taxon>Eukaryota</taxon>
        <taxon>Fungi</taxon>
        <taxon>Dikarya</taxon>
        <taxon>Ascomycota</taxon>
        <taxon>Pezizomycotina</taxon>
        <taxon>Dothideomycetes</taxon>
        <taxon>Pleosporomycetidae</taxon>
        <taxon>Venturiales</taxon>
        <taxon>Sympoventuriaceae</taxon>
        <taxon>Verruconis</taxon>
    </lineage>
</organism>
<dbReference type="AlphaFoldDB" id="A0A0D1ZYS1"/>
<reference evidence="4 5" key="1">
    <citation type="submission" date="2015-01" db="EMBL/GenBank/DDBJ databases">
        <title>The Genome Sequence of Ochroconis gallopava CBS43764.</title>
        <authorList>
            <consortium name="The Broad Institute Genomics Platform"/>
            <person name="Cuomo C."/>
            <person name="de Hoog S."/>
            <person name="Gorbushina A."/>
            <person name="Stielow B."/>
            <person name="Teixiera M."/>
            <person name="Abouelleil A."/>
            <person name="Chapman S.B."/>
            <person name="Priest M."/>
            <person name="Young S.K."/>
            <person name="Wortman J."/>
            <person name="Nusbaum C."/>
            <person name="Birren B."/>
        </authorList>
    </citation>
    <scope>NUCLEOTIDE SEQUENCE [LARGE SCALE GENOMIC DNA]</scope>
    <source>
        <strain evidence="4 5">CBS 43764</strain>
    </source>
</reference>
<dbReference type="FunCoup" id="A0A0D1ZYS1">
    <property type="interactions" value="349"/>
</dbReference>
<dbReference type="InterPro" id="IPR008493">
    <property type="entry name" value="Hikeshi-like_N"/>
</dbReference>
<dbReference type="STRING" id="253628.A0A0D1ZYS1"/>
<dbReference type="OrthoDB" id="10248398at2759"/>
<protein>
    <submittedName>
        <fullName evidence="4">Uncharacterized protein</fullName>
    </submittedName>
</protein>
<proteinExistence type="inferred from homology"/>
<dbReference type="GO" id="GO:0061608">
    <property type="term" value="F:nuclear import signal receptor activity"/>
    <property type="evidence" value="ECO:0007669"/>
    <property type="project" value="TreeGrafter"/>
</dbReference>
<dbReference type="InterPro" id="IPR031318">
    <property type="entry name" value="OPI10"/>
</dbReference>
<name>A0A0D1ZYS1_9PEZI</name>
<dbReference type="HOGENOM" id="CLU_084839_1_1_1"/>
<dbReference type="GO" id="GO:0005634">
    <property type="term" value="C:nucleus"/>
    <property type="evidence" value="ECO:0007669"/>
    <property type="project" value="TreeGrafter"/>
</dbReference>
<dbReference type="GO" id="GO:0006606">
    <property type="term" value="P:protein import into nucleus"/>
    <property type="evidence" value="ECO:0007669"/>
    <property type="project" value="TreeGrafter"/>
</dbReference>
<dbReference type="InterPro" id="IPR048364">
    <property type="entry name" value="Hikeshi-like_C"/>
</dbReference>
<evidence type="ECO:0000259" key="3">
    <source>
        <dbReference type="Pfam" id="PF21057"/>
    </source>
</evidence>
<dbReference type="GeneID" id="27316713"/>
<evidence type="ECO:0000313" key="4">
    <source>
        <dbReference type="EMBL" id="KIV99562.1"/>
    </source>
</evidence>
<accession>A0A0D1ZYS1</accession>
<dbReference type="EMBL" id="KN847575">
    <property type="protein sequence ID" value="KIV99562.1"/>
    <property type="molecule type" value="Genomic_DNA"/>
</dbReference>
<dbReference type="VEuPathDB" id="FungiDB:PV09_08740"/>
<dbReference type="GO" id="GO:0005829">
    <property type="term" value="C:cytosol"/>
    <property type="evidence" value="ECO:0007669"/>
    <property type="project" value="TreeGrafter"/>
</dbReference>
<dbReference type="PANTHER" id="PTHR12925">
    <property type="entry name" value="HIKESHI FAMILY MEMBER"/>
    <property type="match status" value="1"/>
</dbReference>
<dbReference type="Pfam" id="PF21057">
    <property type="entry name" value="Hikeshi-like_C"/>
    <property type="match status" value="1"/>
</dbReference>
<feature type="domain" description="Hikeshi-like C-terminal" evidence="3">
    <location>
        <begin position="160"/>
        <end position="213"/>
    </location>
</feature>
<keyword evidence="5" id="KW-1185">Reference proteome</keyword>